<feature type="region of interest" description="Disordered" evidence="1">
    <location>
        <begin position="251"/>
        <end position="275"/>
    </location>
</feature>
<dbReference type="Pfam" id="PF00561">
    <property type="entry name" value="Abhydrolase_1"/>
    <property type="match status" value="1"/>
</dbReference>
<gene>
    <name evidence="3" type="ORF">GCM10011489_23710</name>
</gene>
<dbReference type="PRINTS" id="PR00111">
    <property type="entry name" value="ABHYDROLASE"/>
</dbReference>
<dbReference type="InterPro" id="IPR029058">
    <property type="entry name" value="AB_hydrolase_fold"/>
</dbReference>
<accession>A0A916TA85</accession>
<dbReference type="GO" id="GO:0003824">
    <property type="term" value="F:catalytic activity"/>
    <property type="evidence" value="ECO:0007669"/>
    <property type="project" value="UniProtKB-ARBA"/>
</dbReference>
<dbReference type="Proteomes" id="UP000621454">
    <property type="component" value="Unassembled WGS sequence"/>
</dbReference>
<dbReference type="InterPro" id="IPR050228">
    <property type="entry name" value="Carboxylesterase_BioH"/>
</dbReference>
<evidence type="ECO:0000259" key="2">
    <source>
        <dbReference type="Pfam" id="PF00561"/>
    </source>
</evidence>
<dbReference type="RefSeq" id="WP_229742526.1">
    <property type="nucleotide sequence ID" value="NZ_BMGC01000016.1"/>
</dbReference>
<evidence type="ECO:0000313" key="4">
    <source>
        <dbReference type="Proteomes" id="UP000621454"/>
    </source>
</evidence>
<organism evidence="3 4">
    <name type="scientific">Gordonia jinhuaensis</name>
    <dbReference type="NCBI Taxonomy" id="1517702"/>
    <lineage>
        <taxon>Bacteria</taxon>
        <taxon>Bacillati</taxon>
        <taxon>Actinomycetota</taxon>
        <taxon>Actinomycetes</taxon>
        <taxon>Mycobacteriales</taxon>
        <taxon>Gordoniaceae</taxon>
        <taxon>Gordonia</taxon>
    </lineage>
</organism>
<protein>
    <submittedName>
        <fullName evidence="3">Dihydrolipoamide acetyltransferase</fullName>
    </submittedName>
</protein>
<dbReference type="AlphaFoldDB" id="A0A916TA85"/>
<feature type="compositionally biased region" description="Basic residues" evidence="1">
    <location>
        <begin position="251"/>
        <end position="260"/>
    </location>
</feature>
<dbReference type="SUPFAM" id="SSF53474">
    <property type="entry name" value="alpha/beta-Hydrolases"/>
    <property type="match status" value="1"/>
</dbReference>
<dbReference type="PANTHER" id="PTHR43194">
    <property type="entry name" value="HYDROLASE ALPHA/BETA FOLD FAMILY"/>
    <property type="match status" value="1"/>
</dbReference>
<sequence length="275" mass="30309">MEYFSRDHEGGRLTLAARCTEGRRERPAVMVHGMGNDHHTWRRLSRRLASTGRPVIAVDLRGHGHSGHSDHYPLNGFRDDLAFVVDQLGLDDFDLIGHSLGAHTALRYAMEYPDRLNSIVLEEVPPMPRDQSDLDEKIAPSQSFGAAARGLLAIAANPGPLLRYDRAVGPEVGEQFEVADPAWWETLEAVNRPTLVISGGSASFLPPHHLRTLTDHLRNGAFVEIAAGHSVHRDQPRAFGDTVAAFLSAHRQHRSSRGIRRSPATESGQDAHLDT</sequence>
<keyword evidence="4" id="KW-1185">Reference proteome</keyword>
<dbReference type="Gene3D" id="3.40.50.1820">
    <property type="entry name" value="alpha/beta hydrolase"/>
    <property type="match status" value="1"/>
</dbReference>
<proteinExistence type="predicted"/>
<name>A0A916TA85_9ACTN</name>
<evidence type="ECO:0000256" key="1">
    <source>
        <dbReference type="SAM" id="MobiDB-lite"/>
    </source>
</evidence>
<dbReference type="InterPro" id="IPR000073">
    <property type="entry name" value="AB_hydrolase_1"/>
</dbReference>
<comment type="caution">
    <text evidence="3">The sequence shown here is derived from an EMBL/GenBank/DDBJ whole genome shotgun (WGS) entry which is preliminary data.</text>
</comment>
<dbReference type="PANTHER" id="PTHR43194:SF2">
    <property type="entry name" value="PEROXISOMAL MEMBRANE PROTEIN LPX1"/>
    <property type="match status" value="1"/>
</dbReference>
<reference evidence="3" key="1">
    <citation type="journal article" date="2014" name="Int. J. Syst. Evol. Microbiol.">
        <title>Complete genome sequence of Corynebacterium casei LMG S-19264T (=DSM 44701T), isolated from a smear-ripened cheese.</title>
        <authorList>
            <consortium name="US DOE Joint Genome Institute (JGI-PGF)"/>
            <person name="Walter F."/>
            <person name="Albersmeier A."/>
            <person name="Kalinowski J."/>
            <person name="Ruckert C."/>
        </authorList>
    </citation>
    <scope>NUCLEOTIDE SEQUENCE</scope>
    <source>
        <strain evidence="3">CGMCC 1.12827</strain>
    </source>
</reference>
<dbReference type="EMBL" id="BMGC01000016">
    <property type="protein sequence ID" value="GGB34931.1"/>
    <property type="molecule type" value="Genomic_DNA"/>
</dbReference>
<evidence type="ECO:0000313" key="3">
    <source>
        <dbReference type="EMBL" id="GGB34931.1"/>
    </source>
</evidence>
<feature type="domain" description="AB hydrolase-1" evidence="2">
    <location>
        <begin position="29"/>
        <end position="132"/>
    </location>
</feature>
<reference evidence="3" key="2">
    <citation type="submission" date="2020-09" db="EMBL/GenBank/DDBJ databases">
        <authorList>
            <person name="Sun Q."/>
            <person name="Zhou Y."/>
        </authorList>
    </citation>
    <scope>NUCLEOTIDE SEQUENCE</scope>
    <source>
        <strain evidence="3">CGMCC 1.12827</strain>
    </source>
</reference>